<feature type="non-terminal residue" evidence="2">
    <location>
        <position position="135"/>
    </location>
</feature>
<protein>
    <submittedName>
        <fullName evidence="2">Uncharacterized protein</fullName>
    </submittedName>
</protein>
<keyword evidence="3" id="KW-1185">Reference proteome</keyword>
<evidence type="ECO:0000256" key="1">
    <source>
        <dbReference type="SAM" id="MobiDB-lite"/>
    </source>
</evidence>
<reference evidence="2 3" key="1">
    <citation type="journal article" date="2018" name="PLoS ONE">
        <title>The draft genome of Kipferlia bialata reveals reductive genome evolution in fornicate parasites.</title>
        <authorList>
            <person name="Tanifuji G."/>
            <person name="Takabayashi S."/>
            <person name="Kume K."/>
            <person name="Takagi M."/>
            <person name="Nakayama T."/>
            <person name="Kamikawa R."/>
            <person name="Inagaki Y."/>
            <person name="Hashimoto T."/>
        </authorList>
    </citation>
    <scope>NUCLEOTIDE SEQUENCE [LARGE SCALE GENOMIC DNA]</scope>
    <source>
        <strain evidence="2">NY0173</strain>
    </source>
</reference>
<sequence length="135" mass="14430">HHKMRSYSLELRAKMFPRYALNPTTLMPLCIADDAPTPAEATGKRRLSAADLLSFQGDIENQSGPNPFAAASGMPGPETQGLNWLEGIVSGLGRSAKLGNMTPGEPRESSMHGRTLQRRPSDSGDGDSQTPPTTP</sequence>
<feature type="compositionally biased region" description="Polar residues" evidence="1">
    <location>
        <begin position="126"/>
        <end position="135"/>
    </location>
</feature>
<dbReference type="EMBL" id="BDIP01007598">
    <property type="protein sequence ID" value="GIQ91370.1"/>
    <property type="molecule type" value="Genomic_DNA"/>
</dbReference>
<dbReference type="Proteomes" id="UP000265618">
    <property type="component" value="Unassembled WGS sequence"/>
</dbReference>
<evidence type="ECO:0000313" key="3">
    <source>
        <dbReference type="Proteomes" id="UP000265618"/>
    </source>
</evidence>
<comment type="caution">
    <text evidence="2">The sequence shown here is derived from an EMBL/GenBank/DDBJ whole genome shotgun (WGS) entry which is preliminary data.</text>
</comment>
<evidence type="ECO:0000313" key="2">
    <source>
        <dbReference type="EMBL" id="GIQ91370.1"/>
    </source>
</evidence>
<name>A0A9K3DAG6_9EUKA</name>
<feature type="region of interest" description="Disordered" evidence="1">
    <location>
        <begin position="58"/>
        <end position="82"/>
    </location>
</feature>
<gene>
    <name evidence="2" type="ORF">KIPB_014594</name>
</gene>
<proteinExistence type="predicted"/>
<organism evidence="2 3">
    <name type="scientific">Kipferlia bialata</name>
    <dbReference type="NCBI Taxonomy" id="797122"/>
    <lineage>
        <taxon>Eukaryota</taxon>
        <taxon>Metamonada</taxon>
        <taxon>Carpediemonas-like organisms</taxon>
        <taxon>Kipferlia</taxon>
    </lineage>
</organism>
<feature type="region of interest" description="Disordered" evidence="1">
    <location>
        <begin position="94"/>
        <end position="135"/>
    </location>
</feature>
<accession>A0A9K3DAG6</accession>
<feature type="non-terminal residue" evidence="2">
    <location>
        <position position="1"/>
    </location>
</feature>
<dbReference type="AlphaFoldDB" id="A0A9K3DAG6"/>